<evidence type="ECO:0008006" key="3">
    <source>
        <dbReference type="Google" id="ProtNLM"/>
    </source>
</evidence>
<comment type="caution">
    <text evidence="1">The sequence shown here is derived from an EMBL/GenBank/DDBJ whole genome shotgun (WGS) entry which is preliminary data.</text>
</comment>
<keyword evidence="2" id="KW-1185">Reference proteome</keyword>
<dbReference type="Proteomes" id="UP000604001">
    <property type="component" value="Unassembled WGS sequence"/>
</dbReference>
<evidence type="ECO:0000313" key="2">
    <source>
        <dbReference type="Proteomes" id="UP000604001"/>
    </source>
</evidence>
<organism evidence="1 2">
    <name type="scientific">Nocardioides deserti</name>
    <dbReference type="NCBI Taxonomy" id="1588644"/>
    <lineage>
        <taxon>Bacteria</taxon>
        <taxon>Bacillati</taxon>
        <taxon>Actinomycetota</taxon>
        <taxon>Actinomycetes</taxon>
        <taxon>Propionibacteriales</taxon>
        <taxon>Nocardioidaceae</taxon>
        <taxon>Nocardioides</taxon>
    </lineage>
</organism>
<proteinExistence type="predicted"/>
<name>A0ABR6U561_9ACTN</name>
<dbReference type="SUPFAM" id="SSF52540">
    <property type="entry name" value="P-loop containing nucleoside triphosphate hydrolases"/>
    <property type="match status" value="1"/>
</dbReference>
<reference evidence="1 2" key="1">
    <citation type="submission" date="2020-08" db="EMBL/GenBank/DDBJ databases">
        <title>novel species in genus Nocardioides.</title>
        <authorList>
            <person name="Zhang G."/>
        </authorList>
    </citation>
    <scope>NUCLEOTIDE SEQUENCE [LARGE SCALE GENOMIC DNA]</scope>
    <source>
        <strain evidence="1 2">SC8A-24</strain>
    </source>
</reference>
<protein>
    <recommendedName>
        <fullName evidence="3">Sulfotransferase family protein</fullName>
    </recommendedName>
</protein>
<accession>A0ABR6U561</accession>
<dbReference type="InterPro" id="IPR027417">
    <property type="entry name" value="P-loop_NTPase"/>
</dbReference>
<dbReference type="EMBL" id="JACMYC010000002">
    <property type="protein sequence ID" value="MBC2959440.1"/>
    <property type="molecule type" value="Genomic_DNA"/>
</dbReference>
<gene>
    <name evidence="1" type="ORF">H7344_03925</name>
</gene>
<evidence type="ECO:0000313" key="1">
    <source>
        <dbReference type="EMBL" id="MBC2959440.1"/>
    </source>
</evidence>
<dbReference type="RefSeq" id="WP_186344725.1">
    <property type="nucleotide sequence ID" value="NZ_BMMR01000002.1"/>
</dbReference>
<sequence length="366" mass="41533">MTTRRVFLHVGAPKTGTTYVQDRLTRNARSLARHGVHVPTGSPLVTPALFHFRAALDLLGQDWGGAPGHAEGAWDALVRKVHKLSGTVVVSHEILAPATPAQIARAKRDLGGEGVELHVVYSARDLARQVPAAWQESIKQGRKWSYRRYLARTREGRPWFSRAFDLPTVLDRWGADLPPEHVHLVTVPPRRVVAQRSDELWLRFCTALGIDPGWAPRDSDRANQSLGIVETQVVRRLNRRMDRATRREASYDELIREMLAQEALVGRRSTPVLLPPDMYPWAEEQAERWISWVRGSGIHVVGDLEELRPGTPPEEWRDPDRVPPKQQVNVALDALAAMTREAARRDDPDQALWRRARTHLERLRKP</sequence>